<proteinExistence type="predicted"/>
<evidence type="ECO:0000313" key="1">
    <source>
        <dbReference type="EMBL" id="KYG66455.1"/>
    </source>
</evidence>
<dbReference type="InterPro" id="IPR029060">
    <property type="entry name" value="PIN-like_dom_sf"/>
</dbReference>
<dbReference type="AlphaFoldDB" id="A0A150WQH5"/>
<dbReference type="RefSeq" id="WP_061834019.1">
    <property type="nucleotide sequence ID" value="NZ_LUKE01000001.1"/>
</dbReference>
<keyword evidence="2" id="KW-1185">Reference proteome</keyword>
<organism evidence="1 2">
    <name type="scientific">Bdellovibrio bacteriovorus</name>
    <dbReference type="NCBI Taxonomy" id="959"/>
    <lineage>
        <taxon>Bacteria</taxon>
        <taxon>Pseudomonadati</taxon>
        <taxon>Bdellovibrionota</taxon>
        <taxon>Bdellovibrionia</taxon>
        <taxon>Bdellovibrionales</taxon>
        <taxon>Pseudobdellovibrionaceae</taxon>
        <taxon>Bdellovibrio</taxon>
    </lineage>
</organism>
<name>A0A150WQH5_BDEBC</name>
<gene>
    <name evidence="1" type="ORF">AZI86_05260</name>
</gene>
<reference evidence="1 2" key="1">
    <citation type="submission" date="2016-03" db="EMBL/GenBank/DDBJ databases">
        <authorList>
            <person name="Ploux O."/>
        </authorList>
    </citation>
    <scope>NUCLEOTIDE SEQUENCE [LARGE SCALE GENOMIC DNA]</scope>
    <source>
        <strain evidence="1 2">R0</strain>
    </source>
</reference>
<dbReference type="Proteomes" id="UP000075320">
    <property type="component" value="Unassembled WGS sequence"/>
</dbReference>
<accession>A0A150WQH5</accession>
<comment type="caution">
    <text evidence="1">The sequence shown here is derived from an EMBL/GenBank/DDBJ whole genome shotgun (WGS) entry which is preliminary data.</text>
</comment>
<dbReference type="OrthoDB" id="6945155at2"/>
<evidence type="ECO:0008006" key="3">
    <source>
        <dbReference type="Google" id="ProtNLM"/>
    </source>
</evidence>
<evidence type="ECO:0000313" key="2">
    <source>
        <dbReference type="Proteomes" id="UP000075320"/>
    </source>
</evidence>
<protein>
    <recommendedName>
        <fullName evidence="3">PIN domain-containing protein</fullName>
    </recommendedName>
</protein>
<dbReference type="EMBL" id="LUKE01000001">
    <property type="protein sequence ID" value="KYG66455.1"/>
    <property type="molecule type" value="Genomic_DNA"/>
</dbReference>
<dbReference type="SUPFAM" id="SSF88723">
    <property type="entry name" value="PIN domain-like"/>
    <property type="match status" value="1"/>
</dbReference>
<sequence length="189" mass="21707">MAEKRVLVDTNSYVRLARDIHPLLGQSFTVDEWTLYIIEEFESEYSKQPRLQNKHSWVTQNDFKVNRAFKLKPNSFEKGAIENARIFIGETAKELELTASPVDVRALATAHVLKIPVITDDDDMIQLADEYEIEVWKSLKFLSVLLAGGVIALPKIRSMYQYWCYLPDKPKNCAADYKALFNEDPPPPV</sequence>